<name>A0A5C3NPD0_9AGAM</name>
<feature type="region of interest" description="Disordered" evidence="1">
    <location>
        <begin position="1"/>
        <end position="24"/>
    </location>
</feature>
<evidence type="ECO:0000313" key="2">
    <source>
        <dbReference type="EMBL" id="TFK55531.1"/>
    </source>
</evidence>
<feature type="region of interest" description="Disordered" evidence="1">
    <location>
        <begin position="93"/>
        <end position="151"/>
    </location>
</feature>
<dbReference type="EMBL" id="ML213504">
    <property type="protein sequence ID" value="TFK55531.1"/>
    <property type="molecule type" value="Genomic_DNA"/>
</dbReference>
<accession>A0A5C3NPD0</accession>
<reference evidence="2 3" key="1">
    <citation type="journal article" date="2019" name="Nat. Ecol. Evol.">
        <title>Megaphylogeny resolves global patterns of mushroom evolution.</title>
        <authorList>
            <person name="Varga T."/>
            <person name="Krizsan K."/>
            <person name="Foldi C."/>
            <person name="Dima B."/>
            <person name="Sanchez-Garcia M."/>
            <person name="Sanchez-Ramirez S."/>
            <person name="Szollosi G.J."/>
            <person name="Szarkandi J.G."/>
            <person name="Papp V."/>
            <person name="Albert L."/>
            <person name="Andreopoulos W."/>
            <person name="Angelini C."/>
            <person name="Antonin V."/>
            <person name="Barry K.W."/>
            <person name="Bougher N.L."/>
            <person name="Buchanan P."/>
            <person name="Buyck B."/>
            <person name="Bense V."/>
            <person name="Catcheside P."/>
            <person name="Chovatia M."/>
            <person name="Cooper J."/>
            <person name="Damon W."/>
            <person name="Desjardin D."/>
            <person name="Finy P."/>
            <person name="Geml J."/>
            <person name="Haridas S."/>
            <person name="Hughes K."/>
            <person name="Justo A."/>
            <person name="Karasinski D."/>
            <person name="Kautmanova I."/>
            <person name="Kiss B."/>
            <person name="Kocsube S."/>
            <person name="Kotiranta H."/>
            <person name="LaButti K.M."/>
            <person name="Lechner B.E."/>
            <person name="Liimatainen K."/>
            <person name="Lipzen A."/>
            <person name="Lukacs Z."/>
            <person name="Mihaltcheva S."/>
            <person name="Morgado L.N."/>
            <person name="Niskanen T."/>
            <person name="Noordeloos M.E."/>
            <person name="Ohm R.A."/>
            <person name="Ortiz-Santana B."/>
            <person name="Ovrebo C."/>
            <person name="Racz N."/>
            <person name="Riley R."/>
            <person name="Savchenko A."/>
            <person name="Shiryaev A."/>
            <person name="Soop K."/>
            <person name="Spirin V."/>
            <person name="Szebenyi C."/>
            <person name="Tomsovsky M."/>
            <person name="Tulloss R.E."/>
            <person name="Uehling J."/>
            <person name="Grigoriev I.V."/>
            <person name="Vagvolgyi C."/>
            <person name="Papp T."/>
            <person name="Martin F.M."/>
            <person name="Miettinen O."/>
            <person name="Hibbett D.S."/>
            <person name="Nagy L.G."/>
        </authorList>
    </citation>
    <scope>NUCLEOTIDE SEQUENCE [LARGE SCALE GENOMIC DNA]</scope>
    <source>
        <strain evidence="2 3">OMC1185</strain>
    </source>
</reference>
<sequence>MSLYPSHMQRSPMRQPKRPGTLNEWPLDEFLLGMRLAASPFKDSKKRPVSPANASPEHKQRRVIMSPEKLPSLQSRLTKYAAMSDEPSKAAAALFALSRTPSEQEAEGSSATSIQSTPKRHPKPALALAPSPELHSSTKTNKHASVKRRDTVNDSFADAMMEEYSIPSPAPAPCVLKGTYVARDLPPSPDRESEHYPGFDIFRDPCVYVPHPSECTAPRPPSPPVSGDEEQEGGGKDKENEPVAWCPERPKMAKTATVPGSPLKQSITFSPEGTRKKVARKYQHQYQSMPVSPMKALRVGGDDKDAVMDLGATPRARGVMPLGEGFDVPMRNATPREKKWAARRMMEEEVDEPEGGDELFL</sequence>
<dbReference type="Proteomes" id="UP000305948">
    <property type="component" value="Unassembled WGS sequence"/>
</dbReference>
<proteinExistence type="predicted"/>
<feature type="region of interest" description="Disordered" evidence="1">
    <location>
        <begin position="211"/>
        <end position="274"/>
    </location>
</feature>
<feature type="compositionally biased region" description="Polar residues" evidence="1">
    <location>
        <begin position="99"/>
        <end position="117"/>
    </location>
</feature>
<evidence type="ECO:0000256" key="1">
    <source>
        <dbReference type="SAM" id="MobiDB-lite"/>
    </source>
</evidence>
<organism evidence="2 3">
    <name type="scientific">Heliocybe sulcata</name>
    <dbReference type="NCBI Taxonomy" id="5364"/>
    <lineage>
        <taxon>Eukaryota</taxon>
        <taxon>Fungi</taxon>
        <taxon>Dikarya</taxon>
        <taxon>Basidiomycota</taxon>
        <taxon>Agaricomycotina</taxon>
        <taxon>Agaricomycetes</taxon>
        <taxon>Gloeophyllales</taxon>
        <taxon>Gloeophyllaceae</taxon>
        <taxon>Heliocybe</taxon>
    </lineage>
</organism>
<feature type="compositionally biased region" description="Acidic residues" evidence="1">
    <location>
        <begin position="348"/>
        <end position="361"/>
    </location>
</feature>
<dbReference type="AlphaFoldDB" id="A0A5C3NPD0"/>
<feature type="region of interest" description="Disordered" evidence="1">
    <location>
        <begin position="39"/>
        <end position="72"/>
    </location>
</feature>
<dbReference type="OrthoDB" id="3270959at2759"/>
<feature type="region of interest" description="Disordered" evidence="1">
    <location>
        <begin position="342"/>
        <end position="361"/>
    </location>
</feature>
<evidence type="ECO:0000313" key="3">
    <source>
        <dbReference type="Proteomes" id="UP000305948"/>
    </source>
</evidence>
<gene>
    <name evidence="2" type="ORF">OE88DRAFT_1651895</name>
</gene>
<keyword evidence="3" id="KW-1185">Reference proteome</keyword>
<protein>
    <submittedName>
        <fullName evidence="2">Uncharacterized protein</fullName>
    </submittedName>
</protein>